<protein>
    <recommendedName>
        <fullName evidence="3">DUF4537 domain-containing protein</fullName>
    </recommendedName>
</protein>
<organism evidence="4 5">
    <name type="scientific">Varanus komodoensis</name>
    <name type="common">Komodo dragon</name>
    <dbReference type="NCBI Taxonomy" id="61221"/>
    <lineage>
        <taxon>Eukaryota</taxon>
        <taxon>Metazoa</taxon>
        <taxon>Chordata</taxon>
        <taxon>Craniata</taxon>
        <taxon>Vertebrata</taxon>
        <taxon>Euteleostomi</taxon>
        <taxon>Lepidosauria</taxon>
        <taxon>Squamata</taxon>
        <taxon>Bifurcata</taxon>
        <taxon>Unidentata</taxon>
        <taxon>Episquamata</taxon>
        <taxon>Toxicofera</taxon>
        <taxon>Anguimorpha</taxon>
        <taxon>Paleoanguimorpha</taxon>
        <taxon>Varanoidea</taxon>
        <taxon>Varanidae</taxon>
        <taxon>Varanus</taxon>
    </lineage>
</organism>
<keyword evidence="2" id="KW-0732">Signal</keyword>
<dbReference type="AlphaFoldDB" id="A0A8D2LAR7"/>
<feature type="domain" description="DUF4537" evidence="3">
    <location>
        <begin position="148"/>
        <end position="271"/>
    </location>
</feature>
<evidence type="ECO:0000259" key="3">
    <source>
        <dbReference type="Pfam" id="PF15057"/>
    </source>
</evidence>
<evidence type="ECO:0000256" key="1">
    <source>
        <dbReference type="SAM" id="Coils"/>
    </source>
</evidence>
<name>A0A8D2LAR7_VARKO</name>
<dbReference type="OMA" id="REEHCIR"/>
<feature type="coiled-coil region" evidence="1">
    <location>
        <begin position="28"/>
        <end position="55"/>
    </location>
</feature>
<feature type="signal peptide" evidence="2">
    <location>
        <begin position="1"/>
        <end position="23"/>
    </location>
</feature>
<dbReference type="Pfam" id="PF15057">
    <property type="entry name" value="DUF4537"/>
    <property type="match status" value="1"/>
</dbReference>
<reference evidence="4" key="2">
    <citation type="submission" date="2025-09" db="UniProtKB">
        <authorList>
            <consortium name="Ensembl"/>
        </authorList>
    </citation>
    <scope>IDENTIFICATION</scope>
</reference>
<dbReference type="Proteomes" id="UP000694545">
    <property type="component" value="Unplaced"/>
</dbReference>
<dbReference type="InterPro" id="IPR032770">
    <property type="entry name" value="DUF4537"/>
</dbReference>
<reference evidence="4" key="1">
    <citation type="submission" date="2025-08" db="UniProtKB">
        <authorList>
            <consortium name="Ensembl"/>
        </authorList>
    </citation>
    <scope>IDENTIFICATION</scope>
</reference>
<evidence type="ECO:0000313" key="4">
    <source>
        <dbReference type="Ensembl" id="ENSVKKP00000018919.1"/>
    </source>
</evidence>
<accession>A0A8D2LAR7</accession>
<evidence type="ECO:0000313" key="5">
    <source>
        <dbReference type="Proteomes" id="UP000694545"/>
    </source>
</evidence>
<proteinExistence type="predicted"/>
<evidence type="ECO:0000256" key="2">
    <source>
        <dbReference type="SAM" id="SignalP"/>
    </source>
</evidence>
<keyword evidence="1" id="KW-0175">Coiled coil</keyword>
<dbReference type="PANTHER" id="PTHR46785">
    <property type="entry name" value="VON WILLEBRAND FACTOR A DOMAIN-CONTAINING PROTEIN 3B"/>
    <property type="match status" value="1"/>
</dbReference>
<feature type="chain" id="PRO_5034839889" description="DUF4537 domain-containing protein" evidence="2">
    <location>
        <begin position="24"/>
        <end position="295"/>
    </location>
</feature>
<dbReference type="PANTHER" id="PTHR46785:SF1">
    <property type="entry name" value="VON WILLEBRAND FACTOR A DOMAIN-CONTAINING PROTEIN 3B"/>
    <property type="match status" value="1"/>
</dbReference>
<sequence length="295" mass="34116">MASKGRPFLVVVAHLLFIKFVTLINPQAVDLDAYKKKLEEAIKIYERRLSQIIWRALPQEEKEKFKHDKPVSYVDHKESLLQGLENAGWPITYDEVMLLEDEILTGLTYLHQATELQAASREEAQRICPLQINPTKEQKRKMFDALKGKKVVARSECTGFYYPGIVVRTITPFYALVDFIKGHTEIVPLKFIMPVGGAMPCPSLQVGDYVFVRIRKQLGDEHYVPGVIIATPNKADLEDKLYTVLKYNNRKEHCVRNGLIKISQRRYTCSCLCIYTSMCKMTYYQTRLQVKFQEE</sequence>
<dbReference type="Ensembl" id="ENSVKKT00000019387.1">
    <property type="protein sequence ID" value="ENSVKKP00000018919.1"/>
    <property type="gene ID" value="ENSVKKG00000012869.1"/>
</dbReference>
<keyword evidence="5" id="KW-1185">Reference proteome</keyword>